<dbReference type="PANTHER" id="PTHR38099:SF1">
    <property type="entry name" value="LARGE RIBOSOMAL RNA SUBUNIT ACCUMULATION PROTEIN YCED"/>
    <property type="match status" value="1"/>
</dbReference>
<sequence length="144" mass="16068">MLPLKAMPRLAQVCLNEAGEARVDLTFDRSEGHEVYTMRGAIDATVRVTCQRCLEPMELRFHAQPELMFVRPLAGAASLAEDAEVIEVDKPLALSELIEDELLLAMPMIPMHEFEACPAREHGAVKRGTTNPFAALKQRKPTER</sequence>
<protein>
    <recommendedName>
        <fullName evidence="3">Large ribosomal RNA subunit accumulation protein YceD</fullName>
    </recommendedName>
    <alternativeName>
        <fullName evidence="5">23S rRNA accumulation protein YceD</fullName>
    </alternativeName>
</protein>
<evidence type="ECO:0000256" key="1">
    <source>
        <dbReference type="ARBA" id="ARBA00002868"/>
    </source>
</evidence>
<dbReference type="InterPro" id="IPR039255">
    <property type="entry name" value="YceD_bac"/>
</dbReference>
<dbReference type="EMBL" id="MFSU01000035">
    <property type="protein sequence ID" value="OGI48176.1"/>
    <property type="molecule type" value="Genomic_DNA"/>
</dbReference>
<dbReference type="Pfam" id="PF02620">
    <property type="entry name" value="YceD"/>
    <property type="match status" value="1"/>
</dbReference>
<evidence type="ECO:0000313" key="6">
    <source>
        <dbReference type="EMBL" id="OGI48176.1"/>
    </source>
</evidence>
<dbReference type="STRING" id="1817760.A2151_08690"/>
<gene>
    <name evidence="6" type="ORF">A2151_08690</name>
</gene>
<accession>A0A1F6TSY8</accession>
<dbReference type="GO" id="GO:0005829">
    <property type="term" value="C:cytosol"/>
    <property type="evidence" value="ECO:0007669"/>
    <property type="project" value="TreeGrafter"/>
</dbReference>
<organism evidence="6 7">
    <name type="scientific">Candidatus Muproteobacteria bacterium RBG_16_65_34</name>
    <dbReference type="NCBI Taxonomy" id="1817760"/>
    <lineage>
        <taxon>Bacteria</taxon>
        <taxon>Pseudomonadati</taxon>
        <taxon>Pseudomonadota</taxon>
        <taxon>Candidatus Muproteobacteria</taxon>
    </lineage>
</organism>
<dbReference type="AlphaFoldDB" id="A0A1F6TSY8"/>
<proteinExistence type="inferred from homology"/>
<comment type="similarity">
    <text evidence="2">Belongs to the DUF177 domain family.</text>
</comment>
<dbReference type="GO" id="GO:0042254">
    <property type="term" value="P:ribosome biogenesis"/>
    <property type="evidence" value="ECO:0007669"/>
    <property type="project" value="UniProtKB-KW"/>
</dbReference>
<dbReference type="Proteomes" id="UP000178885">
    <property type="component" value="Unassembled WGS sequence"/>
</dbReference>
<comment type="caution">
    <text evidence="6">The sequence shown here is derived from an EMBL/GenBank/DDBJ whole genome shotgun (WGS) entry which is preliminary data.</text>
</comment>
<name>A0A1F6TSY8_9PROT</name>
<evidence type="ECO:0000256" key="2">
    <source>
        <dbReference type="ARBA" id="ARBA00010740"/>
    </source>
</evidence>
<dbReference type="PANTHER" id="PTHR38099">
    <property type="entry name" value="LARGE RIBOSOMAL RNA SUBUNIT ACCUMULATION PROTEIN YCED"/>
    <property type="match status" value="1"/>
</dbReference>
<evidence type="ECO:0000256" key="3">
    <source>
        <dbReference type="ARBA" id="ARBA00015716"/>
    </source>
</evidence>
<dbReference type="InterPro" id="IPR003772">
    <property type="entry name" value="YceD"/>
</dbReference>
<evidence type="ECO:0000256" key="4">
    <source>
        <dbReference type="ARBA" id="ARBA00022517"/>
    </source>
</evidence>
<reference evidence="6 7" key="1">
    <citation type="journal article" date="2016" name="Nat. Commun.">
        <title>Thousands of microbial genomes shed light on interconnected biogeochemical processes in an aquifer system.</title>
        <authorList>
            <person name="Anantharaman K."/>
            <person name="Brown C.T."/>
            <person name="Hug L.A."/>
            <person name="Sharon I."/>
            <person name="Castelle C.J."/>
            <person name="Probst A.J."/>
            <person name="Thomas B.C."/>
            <person name="Singh A."/>
            <person name="Wilkins M.J."/>
            <person name="Karaoz U."/>
            <person name="Brodie E.L."/>
            <person name="Williams K.H."/>
            <person name="Hubbard S.S."/>
            <person name="Banfield J.F."/>
        </authorList>
    </citation>
    <scope>NUCLEOTIDE SEQUENCE [LARGE SCALE GENOMIC DNA]</scope>
</reference>
<evidence type="ECO:0000313" key="7">
    <source>
        <dbReference type="Proteomes" id="UP000178885"/>
    </source>
</evidence>
<comment type="function">
    <text evidence="1">Plays a role in synthesis, processing and/or stability of 23S rRNA.</text>
</comment>
<evidence type="ECO:0000256" key="5">
    <source>
        <dbReference type="ARBA" id="ARBA00031841"/>
    </source>
</evidence>
<keyword evidence="4" id="KW-0690">Ribosome biogenesis</keyword>